<dbReference type="EnsemblPlants" id="OB03G30920.1">
    <property type="protein sequence ID" value="OB03G30920.1"/>
    <property type="gene ID" value="OB03G30920"/>
</dbReference>
<protein>
    <submittedName>
        <fullName evidence="1">Uncharacterized protein</fullName>
    </submittedName>
</protein>
<evidence type="ECO:0000313" key="2">
    <source>
        <dbReference type="Proteomes" id="UP000006038"/>
    </source>
</evidence>
<proteinExistence type="predicted"/>
<dbReference type="Gramene" id="OB03G30920.1">
    <property type="protein sequence ID" value="OB03G30920.1"/>
    <property type="gene ID" value="OB03G30920"/>
</dbReference>
<reference evidence="1" key="2">
    <citation type="submission" date="2013-04" db="UniProtKB">
        <authorList>
            <consortium name="EnsemblPlants"/>
        </authorList>
    </citation>
    <scope>IDENTIFICATION</scope>
</reference>
<dbReference type="HOGENOM" id="CLU_2625901_0_0_1"/>
<dbReference type="AlphaFoldDB" id="J3LPW6"/>
<dbReference type="Proteomes" id="UP000006038">
    <property type="component" value="Chromosome 3"/>
</dbReference>
<sequence length="78" mass="8492">MELEAEEGLEVSAGAIVWSRLSYRNGREGCEAQERGERAATMARSCEEPRIRSAKRCLMTVRLDDASGGGASVASRYP</sequence>
<organism evidence="1">
    <name type="scientific">Oryza brachyantha</name>
    <name type="common">malo sina</name>
    <dbReference type="NCBI Taxonomy" id="4533"/>
    <lineage>
        <taxon>Eukaryota</taxon>
        <taxon>Viridiplantae</taxon>
        <taxon>Streptophyta</taxon>
        <taxon>Embryophyta</taxon>
        <taxon>Tracheophyta</taxon>
        <taxon>Spermatophyta</taxon>
        <taxon>Magnoliopsida</taxon>
        <taxon>Liliopsida</taxon>
        <taxon>Poales</taxon>
        <taxon>Poaceae</taxon>
        <taxon>BOP clade</taxon>
        <taxon>Oryzoideae</taxon>
        <taxon>Oryzeae</taxon>
        <taxon>Oryzinae</taxon>
        <taxon>Oryza</taxon>
    </lineage>
</organism>
<evidence type="ECO:0000313" key="1">
    <source>
        <dbReference type="EnsemblPlants" id="OB03G30920.1"/>
    </source>
</evidence>
<accession>J3LPW6</accession>
<name>J3LPW6_ORYBR</name>
<keyword evidence="2" id="KW-1185">Reference proteome</keyword>
<reference evidence="1" key="1">
    <citation type="journal article" date="2013" name="Nat. Commun.">
        <title>Whole-genome sequencing of Oryza brachyantha reveals mechanisms underlying Oryza genome evolution.</title>
        <authorList>
            <person name="Chen J."/>
            <person name="Huang Q."/>
            <person name="Gao D."/>
            <person name="Wang J."/>
            <person name="Lang Y."/>
            <person name="Liu T."/>
            <person name="Li B."/>
            <person name="Bai Z."/>
            <person name="Luis Goicoechea J."/>
            <person name="Liang C."/>
            <person name="Chen C."/>
            <person name="Zhang W."/>
            <person name="Sun S."/>
            <person name="Liao Y."/>
            <person name="Zhang X."/>
            <person name="Yang L."/>
            <person name="Song C."/>
            <person name="Wang M."/>
            <person name="Shi J."/>
            <person name="Liu G."/>
            <person name="Liu J."/>
            <person name="Zhou H."/>
            <person name="Zhou W."/>
            <person name="Yu Q."/>
            <person name="An N."/>
            <person name="Chen Y."/>
            <person name="Cai Q."/>
            <person name="Wang B."/>
            <person name="Liu B."/>
            <person name="Min J."/>
            <person name="Huang Y."/>
            <person name="Wu H."/>
            <person name="Li Z."/>
            <person name="Zhang Y."/>
            <person name="Yin Y."/>
            <person name="Song W."/>
            <person name="Jiang J."/>
            <person name="Jackson S.A."/>
            <person name="Wing R.A."/>
            <person name="Wang J."/>
            <person name="Chen M."/>
        </authorList>
    </citation>
    <scope>NUCLEOTIDE SEQUENCE [LARGE SCALE GENOMIC DNA]</scope>
    <source>
        <strain evidence="1">cv. IRGC 101232</strain>
    </source>
</reference>